<gene>
    <name evidence="1" type="ORF">S03H2_16952</name>
</gene>
<comment type="caution">
    <text evidence="1">The sequence shown here is derived from an EMBL/GenBank/DDBJ whole genome shotgun (WGS) entry which is preliminary data.</text>
</comment>
<dbReference type="EMBL" id="BARU01008708">
    <property type="protein sequence ID" value="GAH44342.1"/>
    <property type="molecule type" value="Genomic_DNA"/>
</dbReference>
<protein>
    <submittedName>
        <fullName evidence="1">Uncharacterized protein</fullName>
    </submittedName>
</protein>
<dbReference type="AlphaFoldDB" id="X1FHA5"/>
<sequence>MIINKVISKNNPKKDNNNYIVELENVSEEFKMGSSVIKALDNINLKIK</sequence>
<proteinExistence type="predicted"/>
<reference evidence="1" key="1">
    <citation type="journal article" date="2014" name="Front. Microbiol.">
        <title>High frequency of phylogenetically diverse reductive dehalogenase-homologous genes in deep subseafloor sedimentary metagenomes.</title>
        <authorList>
            <person name="Kawai M."/>
            <person name="Futagami T."/>
            <person name="Toyoda A."/>
            <person name="Takaki Y."/>
            <person name="Nishi S."/>
            <person name="Hori S."/>
            <person name="Arai W."/>
            <person name="Tsubouchi T."/>
            <person name="Morono Y."/>
            <person name="Uchiyama I."/>
            <person name="Ito T."/>
            <person name="Fujiyama A."/>
            <person name="Inagaki F."/>
            <person name="Takami H."/>
        </authorList>
    </citation>
    <scope>NUCLEOTIDE SEQUENCE</scope>
    <source>
        <strain evidence="1">Expedition CK06-06</strain>
    </source>
</reference>
<organism evidence="1">
    <name type="scientific">marine sediment metagenome</name>
    <dbReference type="NCBI Taxonomy" id="412755"/>
    <lineage>
        <taxon>unclassified sequences</taxon>
        <taxon>metagenomes</taxon>
        <taxon>ecological metagenomes</taxon>
    </lineage>
</organism>
<accession>X1FHA5</accession>
<feature type="non-terminal residue" evidence="1">
    <location>
        <position position="48"/>
    </location>
</feature>
<evidence type="ECO:0000313" key="1">
    <source>
        <dbReference type="EMBL" id="GAH44342.1"/>
    </source>
</evidence>
<name>X1FHA5_9ZZZZ</name>